<dbReference type="InterPro" id="IPR004845">
    <property type="entry name" value="T2SS_GspD_CS"/>
</dbReference>
<feature type="domain" description="Type II/III secretion system secretin-like" evidence="12">
    <location>
        <begin position="442"/>
        <end position="597"/>
    </location>
</feature>
<dbReference type="PANTHER" id="PTHR30332">
    <property type="entry name" value="PROBABLE GENERAL SECRETION PATHWAY PROTEIN D"/>
    <property type="match status" value="1"/>
</dbReference>
<keyword evidence="3 10" id="KW-0813">Transport</keyword>
<dbReference type="InterPro" id="IPR049371">
    <property type="entry name" value="GspD-like_N0"/>
</dbReference>
<feature type="domain" description="GspD-like N0" evidence="14">
    <location>
        <begin position="28"/>
        <end position="95"/>
    </location>
</feature>
<feature type="domain" description="NolW-like" evidence="13">
    <location>
        <begin position="267"/>
        <end position="346"/>
    </location>
</feature>
<evidence type="ECO:0000256" key="1">
    <source>
        <dbReference type="ARBA" id="ARBA00004442"/>
    </source>
</evidence>
<evidence type="ECO:0000256" key="2">
    <source>
        <dbReference type="ARBA" id="ARBA00006980"/>
    </source>
</evidence>
<keyword evidence="6 11" id="KW-0732">Signal</keyword>
<protein>
    <submittedName>
        <fullName evidence="15">Type II secretion system secretin GspD</fullName>
    </submittedName>
</protein>
<dbReference type="NCBIfam" id="TIGR02517">
    <property type="entry name" value="type_II_gspD"/>
    <property type="match status" value="1"/>
</dbReference>
<evidence type="ECO:0000256" key="3">
    <source>
        <dbReference type="ARBA" id="ARBA00022448"/>
    </source>
</evidence>
<keyword evidence="7" id="KW-0653">Protein transport</keyword>
<dbReference type="PANTHER" id="PTHR30332:SF24">
    <property type="entry name" value="SECRETIN GSPD-RELATED"/>
    <property type="match status" value="1"/>
</dbReference>
<feature type="domain" description="NolW-like" evidence="13">
    <location>
        <begin position="123"/>
        <end position="181"/>
    </location>
</feature>
<proteinExistence type="inferred from homology"/>
<dbReference type="Pfam" id="PF00263">
    <property type="entry name" value="Secretin"/>
    <property type="match status" value="1"/>
</dbReference>
<name>A0ABV7ZYL4_9GAMM</name>
<dbReference type="Proteomes" id="UP001595617">
    <property type="component" value="Unassembled WGS sequence"/>
</dbReference>
<evidence type="ECO:0000256" key="9">
    <source>
        <dbReference type="ARBA" id="ARBA00023237"/>
    </source>
</evidence>
<dbReference type="InterPro" id="IPR001775">
    <property type="entry name" value="GspD/PilQ"/>
</dbReference>
<keyword evidence="8" id="KW-0472">Membrane</keyword>
<evidence type="ECO:0000256" key="11">
    <source>
        <dbReference type="SAM" id="SignalP"/>
    </source>
</evidence>
<evidence type="ECO:0000259" key="14">
    <source>
        <dbReference type="Pfam" id="PF21305"/>
    </source>
</evidence>
<dbReference type="EMBL" id="JBHRYR010000003">
    <property type="protein sequence ID" value="MFC3853634.1"/>
    <property type="molecule type" value="Genomic_DNA"/>
</dbReference>
<dbReference type="Gene3D" id="3.30.1370.120">
    <property type="match status" value="3"/>
</dbReference>
<evidence type="ECO:0000256" key="6">
    <source>
        <dbReference type="ARBA" id="ARBA00022729"/>
    </source>
</evidence>
<dbReference type="InterPro" id="IPR004846">
    <property type="entry name" value="T2SS/T3SS_dom"/>
</dbReference>
<dbReference type="Pfam" id="PF21305">
    <property type="entry name" value="type_II_gspD_N0"/>
    <property type="match status" value="1"/>
</dbReference>
<evidence type="ECO:0000256" key="10">
    <source>
        <dbReference type="RuleBase" id="RU004004"/>
    </source>
</evidence>
<keyword evidence="4" id="KW-1134">Transmembrane beta strand</keyword>
<feature type="chain" id="PRO_5046673609" evidence="11">
    <location>
        <begin position="22"/>
        <end position="643"/>
    </location>
</feature>
<reference evidence="16" key="1">
    <citation type="journal article" date="2019" name="Int. J. Syst. Evol. Microbiol.">
        <title>The Global Catalogue of Microorganisms (GCM) 10K type strain sequencing project: providing services to taxonomists for standard genome sequencing and annotation.</title>
        <authorList>
            <consortium name="The Broad Institute Genomics Platform"/>
            <consortium name="The Broad Institute Genome Sequencing Center for Infectious Disease"/>
            <person name="Wu L."/>
            <person name="Ma J."/>
        </authorList>
    </citation>
    <scope>NUCLEOTIDE SEQUENCE [LARGE SCALE GENOMIC DNA]</scope>
    <source>
        <strain evidence="16">IBRC 10765</strain>
    </source>
</reference>
<evidence type="ECO:0000256" key="8">
    <source>
        <dbReference type="ARBA" id="ARBA00023136"/>
    </source>
</evidence>
<dbReference type="InterPro" id="IPR005644">
    <property type="entry name" value="NolW-like"/>
</dbReference>
<feature type="signal peptide" evidence="11">
    <location>
        <begin position="1"/>
        <end position="21"/>
    </location>
</feature>
<dbReference type="InterPro" id="IPR038591">
    <property type="entry name" value="NolW-like_sf"/>
</dbReference>
<dbReference type="InterPro" id="IPR013356">
    <property type="entry name" value="T2SS_GspD"/>
</dbReference>
<dbReference type="InterPro" id="IPR050810">
    <property type="entry name" value="Bact_Secretion_Sys_Channel"/>
</dbReference>
<comment type="similarity">
    <text evidence="2">Belongs to the bacterial secretin family. GSP D subfamily.</text>
</comment>
<evidence type="ECO:0000313" key="15">
    <source>
        <dbReference type="EMBL" id="MFC3853634.1"/>
    </source>
</evidence>
<evidence type="ECO:0000259" key="13">
    <source>
        <dbReference type="Pfam" id="PF03958"/>
    </source>
</evidence>
<dbReference type="PRINTS" id="PR00811">
    <property type="entry name" value="BCTERIALGSPD"/>
</dbReference>
<sequence length="643" mass="68765">MRLFIRGLLLVLLLSPVVVQAQQATWQVNMKEADLSLFINQVANITGRTFILDPRVRGQVTIISDDELTAEEVYEVFLAVLKMQGFTVAERGNEVHVIPVNDAKQITGPLVETELAVNDDFITRVIQVQHTSAMELIPILRPIGAKYGHMSGIPSTNSIILVDHADNIVRIEQILALVDVETETAIRLVPLENAWVGNIVALLQTLLPEQLATGGQAAPNGLPGTLRVVADERSNRLILRGEPSVLDFVEALIKDLDVVSAQRSGNTEVVFLNNGDALKMAELLRGLNPASAPAGGGGGNGATSAPATGLSILADEELNALIVRAEPDELAEIKRIVAQLDIPRAQVLIEAAIVEVSGRVSDQFGIQLGLLSPGNSSRNIPPAVGASNFPQGGASMGAVGAAGIGSGGDAAQSLAPVLEANGALVGLVLPGNNLSFAAIIQALETQSNTNLLSTPYLMTMDNTEARLLVGETVPFQTSQDPENPFTIQRENVATEITVKPHIQQNEMVRMAINQVTEELIGDASLTSRTSKRQIQTNVVVANGDTIILGGMVKDRVTETERKVPVLGDLPFIGALFRSTTAEVDKVNLLVIIRPTIVSERVTEMAMERYLGIWELRFGPDGADLDAVVAPPSFDQLYRGIQTQ</sequence>
<accession>A0ABV7ZYL4</accession>
<comment type="caution">
    <text evidence="15">The sequence shown here is derived from an EMBL/GenBank/DDBJ whole genome shotgun (WGS) entry which is preliminary data.</text>
</comment>
<keyword evidence="16" id="KW-1185">Reference proteome</keyword>
<evidence type="ECO:0000259" key="12">
    <source>
        <dbReference type="Pfam" id="PF00263"/>
    </source>
</evidence>
<comment type="subcellular location">
    <subcellularLocation>
        <location evidence="1 10">Cell outer membrane</location>
    </subcellularLocation>
</comment>
<evidence type="ECO:0000256" key="5">
    <source>
        <dbReference type="ARBA" id="ARBA00022692"/>
    </source>
</evidence>
<evidence type="ECO:0000313" key="16">
    <source>
        <dbReference type="Proteomes" id="UP001595617"/>
    </source>
</evidence>
<evidence type="ECO:0000256" key="4">
    <source>
        <dbReference type="ARBA" id="ARBA00022452"/>
    </source>
</evidence>
<gene>
    <name evidence="15" type="primary">gspD</name>
    <name evidence="15" type="ORF">ACFOOG_12385</name>
</gene>
<feature type="domain" description="NolW-like" evidence="13">
    <location>
        <begin position="187"/>
        <end position="262"/>
    </location>
</feature>
<evidence type="ECO:0000256" key="7">
    <source>
        <dbReference type="ARBA" id="ARBA00022927"/>
    </source>
</evidence>
<keyword evidence="9" id="KW-0998">Cell outer membrane</keyword>
<dbReference type="PROSITE" id="PS00875">
    <property type="entry name" value="T2SP_D"/>
    <property type="match status" value="1"/>
</dbReference>
<dbReference type="RefSeq" id="WP_380696977.1">
    <property type="nucleotide sequence ID" value="NZ_JBHRYR010000003.1"/>
</dbReference>
<dbReference type="Pfam" id="PF03958">
    <property type="entry name" value="Secretin_N"/>
    <property type="match status" value="3"/>
</dbReference>
<keyword evidence="5" id="KW-0812">Transmembrane</keyword>
<organism evidence="15 16">
    <name type="scientific">Saccharospirillum mangrovi</name>
    <dbReference type="NCBI Taxonomy" id="2161747"/>
    <lineage>
        <taxon>Bacteria</taxon>
        <taxon>Pseudomonadati</taxon>
        <taxon>Pseudomonadota</taxon>
        <taxon>Gammaproteobacteria</taxon>
        <taxon>Oceanospirillales</taxon>
        <taxon>Saccharospirillaceae</taxon>
        <taxon>Saccharospirillum</taxon>
    </lineage>
</organism>